<dbReference type="GeneID" id="37133397"/>
<dbReference type="RefSeq" id="XP_025486648.1">
    <property type="nucleotide sequence ID" value="XM_025630656.1"/>
</dbReference>
<dbReference type="Proteomes" id="UP000248340">
    <property type="component" value="Unassembled WGS sequence"/>
</dbReference>
<accession>A0A319CLW8</accession>
<protein>
    <submittedName>
        <fullName evidence="1">Uncharacterized protein</fullName>
    </submittedName>
</protein>
<organism evidence="1 2">
    <name type="scientific">Aspergillus uvarum CBS 121591</name>
    <dbReference type="NCBI Taxonomy" id="1448315"/>
    <lineage>
        <taxon>Eukaryota</taxon>
        <taxon>Fungi</taxon>
        <taxon>Dikarya</taxon>
        <taxon>Ascomycota</taxon>
        <taxon>Pezizomycotina</taxon>
        <taxon>Eurotiomycetes</taxon>
        <taxon>Eurotiomycetidae</taxon>
        <taxon>Eurotiales</taxon>
        <taxon>Aspergillaceae</taxon>
        <taxon>Aspergillus</taxon>
        <taxon>Aspergillus subgen. Circumdati</taxon>
    </lineage>
</organism>
<evidence type="ECO:0000313" key="2">
    <source>
        <dbReference type="Proteomes" id="UP000248340"/>
    </source>
</evidence>
<evidence type="ECO:0000313" key="1">
    <source>
        <dbReference type="EMBL" id="PYH76448.1"/>
    </source>
</evidence>
<dbReference type="VEuPathDB" id="FungiDB:BO82DRAFT_206608"/>
<keyword evidence="2" id="KW-1185">Reference proteome</keyword>
<dbReference type="EMBL" id="KZ821758">
    <property type="protein sequence ID" value="PYH76448.1"/>
    <property type="molecule type" value="Genomic_DNA"/>
</dbReference>
<dbReference type="AlphaFoldDB" id="A0A319CLW8"/>
<gene>
    <name evidence="1" type="ORF">BO82DRAFT_206608</name>
</gene>
<proteinExistence type="predicted"/>
<sequence length="178" mass="19354">MSCSFFPPWADGALHPSPARVSQPIEPPLLPSQVKTFIPSPSLRPLSVPTAWRSQGQVGLPLTCSGPRCEAKSGKNSDGIVYGLHDQVIVSLGILSSSPRKVESICPSLSLDWSSAMDRLPFFPNQGSRQSALRLHGFLIYESVNLRYGLTTFPRDLARSRVSLGTLSNSAWCSGERM</sequence>
<reference evidence="1 2" key="1">
    <citation type="submission" date="2016-12" db="EMBL/GenBank/DDBJ databases">
        <title>The genomes of Aspergillus section Nigri reveals drivers in fungal speciation.</title>
        <authorList>
            <consortium name="DOE Joint Genome Institute"/>
            <person name="Vesth T.C."/>
            <person name="Nybo J."/>
            <person name="Theobald S."/>
            <person name="Brandl J."/>
            <person name="Frisvad J.C."/>
            <person name="Nielsen K.F."/>
            <person name="Lyhne E.K."/>
            <person name="Kogle M.E."/>
            <person name="Kuo A."/>
            <person name="Riley R."/>
            <person name="Clum A."/>
            <person name="Nolan M."/>
            <person name="Lipzen A."/>
            <person name="Salamov A."/>
            <person name="Henrissat B."/>
            <person name="Wiebenga A."/>
            <person name="De Vries R.P."/>
            <person name="Grigoriev I.V."/>
            <person name="Mortensen U.H."/>
            <person name="Andersen M.R."/>
            <person name="Baker S.E."/>
        </authorList>
    </citation>
    <scope>NUCLEOTIDE SEQUENCE [LARGE SCALE GENOMIC DNA]</scope>
    <source>
        <strain evidence="1 2">CBS 121591</strain>
    </source>
</reference>
<name>A0A319CLW8_9EURO</name>